<evidence type="ECO:0000313" key="4">
    <source>
        <dbReference type="EMBL" id="MBD8017851.1"/>
    </source>
</evidence>
<evidence type="ECO:0000313" key="5">
    <source>
        <dbReference type="Proteomes" id="UP000626242"/>
    </source>
</evidence>
<feature type="signal peptide" evidence="3">
    <location>
        <begin position="1"/>
        <end position="21"/>
    </location>
</feature>
<dbReference type="Gene3D" id="3.40.710.10">
    <property type="entry name" value="DD-peptidase/beta-lactamase superfamily"/>
    <property type="match status" value="2"/>
</dbReference>
<evidence type="ECO:0000256" key="1">
    <source>
        <dbReference type="ARBA" id="ARBA00006096"/>
    </source>
</evidence>
<dbReference type="PANTHER" id="PTHR30023:SF0">
    <property type="entry name" value="PENICILLIN-SENSITIVE CARBOXYPEPTIDASE A"/>
    <property type="match status" value="1"/>
</dbReference>
<evidence type="ECO:0000256" key="2">
    <source>
        <dbReference type="ARBA" id="ARBA00022801"/>
    </source>
</evidence>
<keyword evidence="2 4" id="KW-0378">Hydrolase</keyword>
<gene>
    <name evidence="4" type="primary">dacB</name>
    <name evidence="4" type="ORF">H9628_05155</name>
</gene>
<protein>
    <submittedName>
        <fullName evidence="4">D-alanyl-D-alanine carboxypeptidase/D-alanyl-D-alanine-endopeptidase</fullName>
        <ecNumber evidence="4">3.4.16.4</ecNumber>
    </submittedName>
</protein>
<feature type="chain" id="PRO_5047445822" evidence="3">
    <location>
        <begin position="22"/>
        <end position="486"/>
    </location>
</feature>
<dbReference type="Proteomes" id="UP000626242">
    <property type="component" value="Unassembled WGS sequence"/>
</dbReference>
<comment type="caution">
    <text evidence="4">The sequence shown here is derived from an EMBL/GenBank/DDBJ whole genome shotgun (WGS) entry which is preliminary data.</text>
</comment>
<dbReference type="GO" id="GO:0009002">
    <property type="term" value="F:serine-type D-Ala-D-Ala carboxypeptidase activity"/>
    <property type="evidence" value="ECO:0007669"/>
    <property type="project" value="UniProtKB-EC"/>
</dbReference>
<dbReference type="EMBL" id="JACSPS010000002">
    <property type="protein sequence ID" value="MBD8017851.1"/>
    <property type="molecule type" value="Genomic_DNA"/>
</dbReference>
<sequence length="486" mass="52991">MIRLKNIFLAPLLAMSSITFAQGTFANSNIPQSYDSHPSSIVKDFTAPEKLMSPKELLDININAMSDDPVLRNANWGFVIYDPKTKKVVSSYNETTPLIAASTTKLLTTETAMSLLGSNFRWHTLLEHSGEIDADGVLQGNLYIVGSGDPTLGTNKAGASSYSAIAADFLDALSSKGIKKVNGDIIIQTAIFKSNKLNQLPENIVWLENGSYYLPAGSTSEISPQNEKLIAKSSNPFSESKNFYYISPYIGQMVYADKFEGAALTTKVADPPAYLANTFRTLLVKRGTSVTGKVVTRLTETNPEPRVKITAYSSPALSEVVYYINQRSDNALAEATLRTVGFQKKGDQTASSGKIVVNEHLKSINFDLDGLNYMDGSGLSRSNVVSPISQVKFLTGLMDRNYFRNYFDSLPIAGQTGTLKSQFVGEGNGQIFAKTGTLNKVKTLAGYLKTNSGKTYVFSLLINNYAGSVDQVKNRMEQILKPALQL</sequence>
<dbReference type="Pfam" id="PF02113">
    <property type="entry name" value="Peptidase_S13"/>
    <property type="match status" value="2"/>
</dbReference>
<dbReference type="RefSeq" id="WP_251833060.1">
    <property type="nucleotide sequence ID" value="NZ_JACSPS010000002.1"/>
</dbReference>
<name>A0ABR8WL96_9FLAO</name>
<keyword evidence="4" id="KW-0121">Carboxypeptidase</keyword>
<dbReference type="NCBIfam" id="TIGR00666">
    <property type="entry name" value="PBP4"/>
    <property type="match status" value="1"/>
</dbReference>
<evidence type="ECO:0000256" key="3">
    <source>
        <dbReference type="SAM" id="SignalP"/>
    </source>
</evidence>
<organism evidence="4 5">
    <name type="scientific">Kaistella pullorum</name>
    <dbReference type="NCBI Taxonomy" id="2763074"/>
    <lineage>
        <taxon>Bacteria</taxon>
        <taxon>Pseudomonadati</taxon>
        <taxon>Bacteroidota</taxon>
        <taxon>Flavobacteriia</taxon>
        <taxon>Flavobacteriales</taxon>
        <taxon>Weeksellaceae</taxon>
        <taxon>Chryseobacterium group</taxon>
        <taxon>Kaistella</taxon>
    </lineage>
</organism>
<dbReference type="InterPro" id="IPR000667">
    <property type="entry name" value="Peptidase_S13"/>
</dbReference>
<dbReference type="PRINTS" id="PR00922">
    <property type="entry name" value="DADACBPTASE3"/>
</dbReference>
<dbReference type="PANTHER" id="PTHR30023">
    <property type="entry name" value="D-ALANYL-D-ALANINE CARBOXYPEPTIDASE"/>
    <property type="match status" value="1"/>
</dbReference>
<dbReference type="SUPFAM" id="SSF56601">
    <property type="entry name" value="beta-lactamase/transpeptidase-like"/>
    <property type="match status" value="1"/>
</dbReference>
<dbReference type="EC" id="3.4.16.4" evidence="4"/>
<keyword evidence="5" id="KW-1185">Reference proteome</keyword>
<reference evidence="4 5" key="1">
    <citation type="submission" date="2020-08" db="EMBL/GenBank/DDBJ databases">
        <title>A Genomic Blueprint of the Chicken Gut Microbiome.</title>
        <authorList>
            <person name="Gilroy R."/>
            <person name="Ravi A."/>
            <person name="Getino M."/>
            <person name="Pursley I."/>
            <person name="Horton D.L."/>
            <person name="Alikhan N.-F."/>
            <person name="Baker D."/>
            <person name="Gharbi K."/>
            <person name="Hall N."/>
            <person name="Watson M."/>
            <person name="Adriaenssens E.M."/>
            <person name="Foster-Nyarko E."/>
            <person name="Jarju S."/>
            <person name="Secka A."/>
            <person name="Antonio M."/>
            <person name="Oren A."/>
            <person name="Chaudhuri R."/>
            <person name="La Ragione R.M."/>
            <person name="Hildebrand F."/>
            <person name="Pallen M.J."/>
        </authorList>
    </citation>
    <scope>NUCLEOTIDE SEQUENCE [LARGE SCALE GENOMIC DNA]</scope>
    <source>
        <strain evidence="4 5">Sa1CVA4</strain>
    </source>
</reference>
<dbReference type="InterPro" id="IPR012338">
    <property type="entry name" value="Beta-lactam/transpept-like"/>
</dbReference>
<accession>A0ABR8WL96</accession>
<dbReference type="Gene3D" id="3.50.80.20">
    <property type="entry name" value="D-Ala-D-Ala carboxypeptidase C, peptidase S13"/>
    <property type="match status" value="1"/>
</dbReference>
<proteinExistence type="inferred from homology"/>
<keyword evidence="4" id="KW-0645">Protease</keyword>
<keyword evidence="3" id="KW-0732">Signal</keyword>
<comment type="similarity">
    <text evidence="1">Belongs to the peptidase S13 family.</text>
</comment>